<feature type="region of interest" description="Disordered" evidence="1">
    <location>
        <begin position="1"/>
        <end position="157"/>
    </location>
</feature>
<dbReference type="Proteomes" id="UP001491310">
    <property type="component" value="Unassembled WGS sequence"/>
</dbReference>
<dbReference type="EMBL" id="JALJOT010000001">
    <property type="protein sequence ID" value="KAK9918513.1"/>
    <property type="molecule type" value="Genomic_DNA"/>
</dbReference>
<name>A0ABR2Z327_9CHLO</name>
<feature type="compositionally biased region" description="Basic and acidic residues" evidence="1">
    <location>
        <begin position="113"/>
        <end position="130"/>
    </location>
</feature>
<organism evidence="2 3">
    <name type="scientific">Coccomyxa subellipsoidea</name>
    <dbReference type="NCBI Taxonomy" id="248742"/>
    <lineage>
        <taxon>Eukaryota</taxon>
        <taxon>Viridiplantae</taxon>
        <taxon>Chlorophyta</taxon>
        <taxon>core chlorophytes</taxon>
        <taxon>Trebouxiophyceae</taxon>
        <taxon>Trebouxiophyceae incertae sedis</taxon>
        <taxon>Coccomyxaceae</taxon>
        <taxon>Coccomyxa</taxon>
    </lineage>
</organism>
<dbReference type="PANTHER" id="PTHR31833:SF2">
    <property type="entry name" value="UPF0690 PROTEIN C1ORF52"/>
    <property type="match status" value="1"/>
</dbReference>
<evidence type="ECO:0000313" key="2">
    <source>
        <dbReference type="EMBL" id="KAK9918513.1"/>
    </source>
</evidence>
<protein>
    <recommendedName>
        <fullName evidence="4">Casein kinase substrate phosphoprotein PP28 domain-containing protein</fullName>
    </recommendedName>
</protein>
<evidence type="ECO:0008006" key="4">
    <source>
        <dbReference type="Google" id="ProtNLM"/>
    </source>
</evidence>
<reference evidence="2 3" key="1">
    <citation type="journal article" date="2024" name="Nat. Commun.">
        <title>Phylogenomics reveals the evolutionary origins of lichenization in chlorophyte algae.</title>
        <authorList>
            <person name="Puginier C."/>
            <person name="Libourel C."/>
            <person name="Otte J."/>
            <person name="Skaloud P."/>
            <person name="Haon M."/>
            <person name="Grisel S."/>
            <person name="Petersen M."/>
            <person name="Berrin J.G."/>
            <person name="Delaux P.M."/>
            <person name="Dal Grande F."/>
            <person name="Keller J."/>
        </authorList>
    </citation>
    <scope>NUCLEOTIDE SEQUENCE [LARGE SCALE GENOMIC DNA]</scope>
    <source>
        <strain evidence="2 3">SAG 216-7</strain>
    </source>
</reference>
<feature type="compositionally biased region" description="Acidic residues" evidence="1">
    <location>
        <begin position="11"/>
        <end position="23"/>
    </location>
</feature>
<proteinExistence type="predicted"/>
<keyword evidence="3" id="KW-1185">Reference proteome</keyword>
<sequence>MDTLGDLSGSDSEDASDAPEEEAQPAVKRKKKAAASEPAPEDLERLGYKSGPSILSVPEPKDSSEPTWEWGKGSKNEADVEEQEAYEDREHTRHATGDKLEETARIQRLTQEQARRAKVEERQERERLAAEQRLTFKQKEKRKRDLGQAKGGKGNYVEEEKRIARQFGVYSGFD</sequence>
<gene>
    <name evidence="2" type="ORF">WJX75_004620</name>
</gene>
<evidence type="ECO:0000313" key="3">
    <source>
        <dbReference type="Proteomes" id="UP001491310"/>
    </source>
</evidence>
<feature type="compositionally biased region" description="Low complexity" evidence="1">
    <location>
        <begin position="1"/>
        <end position="10"/>
    </location>
</feature>
<dbReference type="PANTHER" id="PTHR31833">
    <property type="entry name" value="UPF0690 PROTEIN C1ORF52"/>
    <property type="match status" value="1"/>
</dbReference>
<evidence type="ECO:0000256" key="1">
    <source>
        <dbReference type="SAM" id="MobiDB-lite"/>
    </source>
</evidence>
<comment type="caution">
    <text evidence="2">The sequence shown here is derived from an EMBL/GenBank/DDBJ whole genome shotgun (WGS) entry which is preliminary data.</text>
</comment>
<feature type="compositionally biased region" description="Basic and acidic residues" evidence="1">
    <location>
        <begin position="86"/>
        <end position="105"/>
    </location>
</feature>
<accession>A0ABR2Z327</accession>